<reference evidence="1" key="1">
    <citation type="submission" date="2016-10" db="EMBL/GenBank/DDBJ databases">
        <title>Sequence of Gallionella enrichment culture.</title>
        <authorList>
            <person name="Poehlein A."/>
            <person name="Muehling M."/>
            <person name="Daniel R."/>
        </authorList>
    </citation>
    <scope>NUCLEOTIDE SEQUENCE</scope>
</reference>
<accession>A0A1J5PE93</accession>
<dbReference type="EMBL" id="MLJW01007020">
    <property type="protein sequence ID" value="OIQ65844.1"/>
    <property type="molecule type" value="Genomic_DNA"/>
</dbReference>
<sequence length="116" mass="13074">MFFKCLYQPVIVILNYPWHGSVFEQGICRIFYCGVIPVLGDLCEWIFTIMVRIQVVPGRFGGVDVTPFVGTYCMLGNVIDVALIKPRHCRWKSVNSQPVNAVMRKEAPGGTKGNQH</sequence>
<evidence type="ECO:0000313" key="1">
    <source>
        <dbReference type="EMBL" id="OIQ65844.1"/>
    </source>
</evidence>
<gene>
    <name evidence="1" type="ORF">GALL_525940</name>
</gene>
<protein>
    <submittedName>
        <fullName evidence="1">Uncharacterized protein</fullName>
    </submittedName>
</protein>
<proteinExistence type="predicted"/>
<comment type="caution">
    <text evidence="1">The sequence shown here is derived from an EMBL/GenBank/DDBJ whole genome shotgun (WGS) entry which is preliminary data.</text>
</comment>
<name>A0A1J5PE93_9ZZZZ</name>
<organism evidence="1">
    <name type="scientific">mine drainage metagenome</name>
    <dbReference type="NCBI Taxonomy" id="410659"/>
    <lineage>
        <taxon>unclassified sequences</taxon>
        <taxon>metagenomes</taxon>
        <taxon>ecological metagenomes</taxon>
    </lineage>
</organism>
<dbReference type="AlphaFoldDB" id="A0A1J5PE93"/>